<feature type="domain" description="Reverse transcriptase" evidence="3">
    <location>
        <begin position="362"/>
        <end position="634"/>
    </location>
</feature>
<dbReference type="AlphaFoldDB" id="A0A7I4Z4P7"/>
<dbReference type="Pfam" id="PF00078">
    <property type="entry name" value="RVT_1"/>
    <property type="match status" value="1"/>
</dbReference>
<evidence type="ECO:0000313" key="4">
    <source>
        <dbReference type="Proteomes" id="UP000025227"/>
    </source>
</evidence>
<dbReference type="PROSITE" id="PS50164">
    <property type="entry name" value="GIY_YIG"/>
    <property type="match status" value="1"/>
</dbReference>
<keyword evidence="4" id="KW-1185">Reference proteome</keyword>
<feature type="domain" description="GIY-YIG" evidence="2">
    <location>
        <begin position="780"/>
        <end position="870"/>
    </location>
</feature>
<dbReference type="PROSITE" id="PS50878">
    <property type="entry name" value="RT_POL"/>
    <property type="match status" value="1"/>
</dbReference>
<feature type="compositionally biased region" description="Low complexity" evidence="1">
    <location>
        <begin position="150"/>
        <end position="164"/>
    </location>
</feature>
<dbReference type="InterPro" id="IPR058912">
    <property type="entry name" value="HTH_animal"/>
</dbReference>
<protein>
    <submittedName>
        <fullName evidence="5">Reverse transcriptase domain-containing protein</fullName>
    </submittedName>
</protein>
<feature type="compositionally biased region" description="Basic and acidic residues" evidence="1">
    <location>
        <begin position="169"/>
        <end position="178"/>
    </location>
</feature>
<sequence length="890" mass="100963">MPRLKQERSWKLFDNVPPNYFSLVREAVSLRQKVVATRQSLKFLQRCRTTGLLPRFISNKKIGTTCGLSEDHPKITSIYRSILSAVIKEKQRVLYSSLLKCVSKERACQRLLRDQTWRRIEGESRRICNSIRSAAKSTLSAKYERLWSSHHGNTHSSKTHSTTVHLHKSHEARSDGDSARVTVLGDTHLSSNALDVLSLGPSFAPAQKVNAHTFRKVVGGLQRFRDLLRTKSRGDHELQTSNPNRDLITSVPFPRSFYKEPPPVPDADVKFKILSAGVLTVLHQNRRFRDTNLTYKQRQGLKELRELRSTGTLRITVSDKGGEFVVMSQTLDRAITELHLSDSSVYRRVTEKDFSSQCSRLNHIWLSVARSAHIDEKLVSRLKMDSPNCPVFYSLVKTHKLSSNEALSTSADTFKIRPIISCVGGPTDRISWFLNKIVSQLLTMVPSHLPSTRHFLELLHNSDLGRSNVIESFDVVSLYTNVQNEQALQALSEMLDRHANNINTFGLSKMHIMTLVKECLMCNIFKWAGKYFSQVRGLAMGQRLAPVLAVCFMGRIEEPVIKRNPLMYCRYIDDCFIVTSTQFEMDECFRIMNEQSQYIKLTREVPRDGWLPYLNTQVKVSSGVVSVKWYRKTSSKNILVHATSAHPQAVKRAVISNMLRTATSVCTGEAERLESRRLACEIAAANGYTASRGSKKYRTNTRCATPQNKLPLCLPFISDKVSNAMQRSIFRAGLQDVVQLVNIPNNNIKQLLVRNRLYDKQCITKDCSICPYGKTGDCALIGVIYQIECRTCGSTYIGETGRQLAIRIKEHLASMRRGSLMTALGRHKMEEHNGNNFEVKCTILAQETEISARKALEAFWIFQRNPKMNGRDECPSITNDLLPYIPHCGL</sequence>
<dbReference type="InterPro" id="IPR000477">
    <property type="entry name" value="RT_dom"/>
</dbReference>
<dbReference type="PANTHER" id="PTHR21301:SF10">
    <property type="entry name" value="REVERSE TRANSCRIPTASE DOMAIN-CONTAINING PROTEIN"/>
    <property type="match status" value="1"/>
</dbReference>
<name>A0A7I4Z4P7_HAECO</name>
<dbReference type="Pfam" id="PF01541">
    <property type="entry name" value="GIY-YIG"/>
    <property type="match status" value="1"/>
</dbReference>
<proteinExistence type="predicted"/>
<dbReference type="WBParaSite" id="HCON_00188610-00001">
    <property type="protein sequence ID" value="HCON_00188610-00001"/>
    <property type="gene ID" value="HCON_00188610"/>
</dbReference>
<dbReference type="InterPro" id="IPR000305">
    <property type="entry name" value="GIY-YIG_endonuc"/>
</dbReference>
<evidence type="ECO:0000259" key="3">
    <source>
        <dbReference type="PROSITE" id="PS50878"/>
    </source>
</evidence>
<dbReference type="Proteomes" id="UP000025227">
    <property type="component" value="Unplaced"/>
</dbReference>
<dbReference type="OrthoDB" id="10060112at2759"/>
<dbReference type="CDD" id="cd10442">
    <property type="entry name" value="GIY-YIG_PLEs"/>
    <property type="match status" value="1"/>
</dbReference>
<feature type="region of interest" description="Disordered" evidence="1">
    <location>
        <begin position="150"/>
        <end position="178"/>
    </location>
</feature>
<dbReference type="Gene3D" id="3.40.1440.10">
    <property type="entry name" value="GIY-YIG endonuclease"/>
    <property type="match status" value="1"/>
</dbReference>
<accession>A0A7I4Z4P7</accession>
<organism evidence="4 5">
    <name type="scientific">Haemonchus contortus</name>
    <name type="common">Barber pole worm</name>
    <dbReference type="NCBI Taxonomy" id="6289"/>
    <lineage>
        <taxon>Eukaryota</taxon>
        <taxon>Metazoa</taxon>
        <taxon>Ecdysozoa</taxon>
        <taxon>Nematoda</taxon>
        <taxon>Chromadorea</taxon>
        <taxon>Rhabditida</taxon>
        <taxon>Rhabditina</taxon>
        <taxon>Rhabditomorpha</taxon>
        <taxon>Strongyloidea</taxon>
        <taxon>Trichostrongylidae</taxon>
        <taxon>Haemonchus</taxon>
    </lineage>
</organism>
<evidence type="ECO:0000259" key="2">
    <source>
        <dbReference type="PROSITE" id="PS50164"/>
    </source>
</evidence>
<evidence type="ECO:0000313" key="5">
    <source>
        <dbReference type="WBParaSite" id="HCON_00188610-00001"/>
    </source>
</evidence>
<reference evidence="5" key="1">
    <citation type="submission" date="2020-12" db="UniProtKB">
        <authorList>
            <consortium name="WormBaseParasite"/>
        </authorList>
    </citation>
    <scope>IDENTIFICATION</scope>
    <source>
        <strain evidence="5">MHco3</strain>
    </source>
</reference>
<dbReference type="PANTHER" id="PTHR21301">
    <property type="entry name" value="REVERSE TRANSCRIPTASE"/>
    <property type="match status" value="1"/>
</dbReference>
<dbReference type="Pfam" id="PF26215">
    <property type="entry name" value="HTH_animal"/>
    <property type="match status" value="1"/>
</dbReference>
<evidence type="ECO:0000256" key="1">
    <source>
        <dbReference type="SAM" id="MobiDB-lite"/>
    </source>
</evidence>
<dbReference type="InterPro" id="IPR035901">
    <property type="entry name" value="GIY-YIG_endonuc_sf"/>
</dbReference>